<sequence length="391" mass="43555">MTKEGNEDMKNKKWKTKLAAAMMCILMGAAVLGGCGSEGKTQKDSTEGQETQGKENGKEKEVSQGTRTVTDAAGNVVEVPEDLSKIAVVPIPWASVIYAIDGSSERLTAIHPTAMSAYTGCFLEKLDPHYGTADTSSIGKDFSINMEEWVNLGIQAAVIWDYETDEARQLKELGIAPIMVKNETVEELQASLKAMGQLLGKEDRAQQFMDAYTDTYEKIKSYSDKVEQADKPKVLYLRNAQLDLQGNDNFIKEALELAGADNVAGDSTQKTMEEILEINPDIILLSNFDTFLPSDLYENKIDGQDWSSVNAVINRRVYKAPMGLYRWDAPGVETPLMMEWLAVLIQPEIFGDIHMETELEEYFKTYFNYELTEEDLGQIMQSEANASSKKP</sequence>
<protein>
    <submittedName>
        <fullName evidence="4">Iron complex transport system substrate-binding protein</fullName>
    </submittedName>
</protein>
<dbReference type="AlphaFoldDB" id="A0A1M5BRA0"/>
<evidence type="ECO:0000259" key="3">
    <source>
        <dbReference type="PROSITE" id="PS50983"/>
    </source>
</evidence>
<accession>A0A1M5BRA0</accession>
<evidence type="ECO:0000256" key="1">
    <source>
        <dbReference type="ARBA" id="ARBA00008814"/>
    </source>
</evidence>
<dbReference type="PROSITE" id="PS50983">
    <property type="entry name" value="FE_B12_PBP"/>
    <property type="match status" value="1"/>
</dbReference>
<gene>
    <name evidence="4" type="ORF">SAMN02745158_03788</name>
</gene>
<evidence type="ECO:0000256" key="2">
    <source>
        <dbReference type="SAM" id="MobiDB-lite"/>
    </source>
</evidence>
<comment type="similarity">
    <text evidence="1">Belongs to the bacterial solute-binding protein 8 family.</text>
</comment>
<feature type="domain" description="Fe/B12 periplasmic-binding" evidence="3">
    <location>
        <begin position="85"/>
        <end position="349"/>
    </location>
</feature>
<dbReference type="GO" id="GO:0071281">
    <property type="term" value="P:cellular response to iron ion"/>
    <property type="evidence" value="ECO:0007669"/>
    <property type="project" value="TreeGrafter"/>
</dbReference>
<evidence type="ECO:0000313" key="5">
    <source>
        <dbReference type="Proteomes" id="UP000184245"/>
    </source>
</evidence>
<dbReference type="STRING" id="1122155.SAMN02745158_03788"/>
<evidence type="ECO:0000313" key="4">
    <source>
        <dbReference type="EMBL" id="SHF44985.1"/>
    </source>
</evidence>
<feature type="region of interest" description="Disordered" evidence="2">
    <location>
        <begin position="37"/>
        <end position="67"/>
    </location>
</feature>
<dbReference type="PANTHER" id="PTHR30535">
    <property type="entry name" value="VITAMIN B12-BINDING PROTEIN"/>
    <property type="match status" value="1"/>
</dbReference>
<dbReference type="Gene3D" id="3.40.50.1980">
    <property type="entry name" value="Nitrogenase molybdenum iron protein domain"/>
    <property type="match status" value="2"/>
</dbReference>
<dbReference type="SUPFAM" id="SSF53807">
    <property type="entry name" value="Helical backbone' metal receptor"/>
    <property type="match status" value="1"/>
</dbReference>
<proteinExistence type="inferred from homology"/>
<keyword evidence="5" id="KW-1185">Reference proteome</keyword>
<organism evidence="4 5">
    <name type="scientific">Lactonifactor longoviformis DSM 17459</name>
    <dbReference type="NCBI Taxonomy" id="1122155"/>
    <lineage>
        <taxon>Bacteria</taxon>
        <taxon>Bacillati</taxon>
        <taxon>Bacillota</taxon>
        <taxon>Clostridia</taxon>
        <taxon>Eubacteriales</taxon>
        <taxon>Clostridiaceae</taxon>
        <taxon>Lactonifactor</taxon>
    </lineage>
</organism>
<feature type="compositionally biased region" description="Basic and acidic residues" evidence="2">
    <location>
        <begin position="40"/>
        <end position="62"/>
    </location>
</feature>
<dbReference type="Gene3D" id="1.20.58.2180">
    <property type="match status" value="1"/>
</dbReference>
<dbReference type="Proteomes" id="UP000184245">
    <property type="component" value="Unassembled WGS sequence"/>
</dbReference>
<name>A0A1M5BRA0_9CLOT</name>
<dbReference type="InterPro" id="IPR050902">
    <property type="entry name" value="ABC_Transporter_SBP"/>
</dbReference>
<dbReference type="PROSITE" id="PS51257">
    <property type="entry name" value="PROKAR_LIPOPROTEIN"/>
    <property type="match status" value="1"/>
</dbReference>
<dbReference type="PANTHER" id="PTHR30535:SF34">
    <property type="entry name" value="MOLYBDATE-BINDING PROTEIN MOLA"/>
    <property type="match status" value="1"/>
</dbReference>
<reference evidence="4 5" key="1">
    <citation type="submission" date="2016-11" db="EMBL/GenBank/DDBJ databases">
        <authorList>
            <person name="Jaros S."/>
            <person name="Januszkiewicz K."/>
            <person name="Wedrychowicz H."/>
        </authorList>
    </citation>
    <scope>NUCLEOTIDE SEQUENCE [LARGE SCALE GENOMIC DNA]</scope>
    <source>
        <strain evidence="4 5">DSM 17459</strain>
    </source>
</reference>
<dbReference type="EMBL" id="FQVI01000029">
    <property type="protein sequence ID" value="SHF44985.1"/>
    <property type="molecule type" value="Genomic_DNA"/>
</dbReference>
<dbReference type="InterPro" id="IPR002491">
    <property type="entry name" value="ABC_transptr_periplasmic_BD"/>
</dbReference>
<dbReference type="Pfam" id="PF01497">
    <property type="entry name" value="Peripla_BP_2"/>
    <property type="match status" value="1"/>
</dbReference>